<dbReference type="GO" id="GO:0004519">
    <property type="term" value="F:endonuclease activity"/>
    <property type="evidence" value="ECO:0007669"/>
    <property type="project" value="InterPro"/>
</dbReference>
<gene>
    <name evidence="5" type="ORF">A2777_06175</name>
</gene>
<keyword evidence="1 3" id="KW-0547">Nucleotide-binding</keyword>
<dbReference type="GO" id="GO:0005524">
    <property type="term" value="F:ATP binding"/>
    <property type="evidence" value="ECO:0007669"/>
    <property type="project" value="UniProtKB-UniRule"/>
</dbReference>
<dbReference type="Pfam" id="PF03477">
    <property type="entry name" value="ATP-cone"/>
    <property type="match status" value="1"/>
</dbReference>
<sequence>MQDIQVIKSGGQRENFSTDKLRRSIKRAGIPDELQDQVVDHIKSVLHPDIPTTEIYKHILEYLGSSSYPHSRIRYSLKKAIMELGPTGFPFEKFIAAILNRNGYKVETDVILRGLCVSHEIDVLAQKDNKQIMIECKFHNNMGVRTDVRVALYVMARFQDLTAGWVNKTNTSRFHEVWLVTNTKCSIDAIAYAQCMGMKIVSWGYPEEGNLQELVEKEKLHPVTCLSSLTAHQKKILLDNNIVLAKDILTNKLFLDLLNLSGDEKEKLLAELRAL</sequence>
<organism evidence="5 6">
    <name type="scientific">Candidatus Gottesmanbacteria bacterium RIFCSPHIGHO2_01_FULL_40_15</name>
    <dbReference type="NCBI Taxonomy" id="1798376"/>
    <lineage>
        <taxon>Bacteria</taxon>
        <taxon>Candidatus Gottesmaniibacteriota</taxon>
    </lineage>
</organism>
<dbReference type="SUPFAM" id="SSF52980">
    <property type="entry name" value="Restriction endonuclease-like"/>
    <property type="match status" value="1"/>
</dbReference>
<dbReference type="AlphaFoldDB" id="A0A1F5Z778"/>
<dbReference type="InterPro" id="IPR005144">
    <property type="entry name" value="ATP-cone_dom"/>
</dbReference>
<reference evidence="5 6" key="1">
    <citation type="journal article" date="2016" name="Nat. Commun.">
        <title>Thousands of microbial genomes shed light on interconnected biogeochemical processes in an aquifer system.</title>
        <authorList>
            <person name="Anantharaman K."/>
            <person name="Brown C.T."/>
            <person name="Hug L.A."/>
            <person name="Sharon I."/>
            <person name="Castelle C.J."/>
            <person name="Probst A.J."/>
            <person name="Thomas B.C."/>
            <person name="Singh A."/>
            <person name="Wilkins M.J."/>
            <person name="Karaoz U."/>
            <person name="Brodie E.L."/>
            <person name="Williams K.H."/>
            <person name="Hubbard S.S."/>
            <person name="Banfield J.F."/>
        </authorList>
    </citation>
    <scope>NUCLEOTIDE SEQUENCE [LARGE SCALE GENOMIC DNA]</scope>
</reference>
<proteinExistence type="predicted"/>
<name>A0A1F5Z778_9BACT</name>
<evidence type="ECO:0000259" key="4">
    <source>
        <dbReference type="PROSITE" id="PS51161"/>
    </source>
</evidence>
<dbReference type="Proteomes" id="UP000177354">
    <property type="component" value="Unassembled WGS sequence"/>
</dbReference>
<dbReference type="InterPro" id="IPR011335">
    <property type="entry name" value="Restrct_endonuc-II-like"/>
</dbReference>
<evidence type="ECO:0000256" key="1">
    <source>
        <dbReference type="ARBA" id="ARBA00022741"/>
    </source>
</evidence>
<keyword evidence="2 3" id="KW-0067">ATP-binding</keyword>
<dbReference type="EMBL" id="MFJF01000004">
    <property type="protein sequence ID" value="OGG08280.1"/>
    <property type="molecule type" value="Genomic_DNA"/>
</dbReference>
<accession>A0A1F5Z778</accession>
<dbReference type="GO" id="GO:0003677">
    <property type="term" value="F:DNA binding"/>
    <property type="evidence" value="ECO:0007669"/>
    <property type="project" value="InterPro"/>
</dbReference>
<dbReference type="Gene3D" id="3.40.1350.10">
    <property type="match status" value="1"/>
</dbReference>
<dbReference type="Pfam" id="PF04471">
    <property type="entry name" value="Mrr_cat"/>
    <property type="match status" value="1"/>
</dbReference>
<evidence type="ECO:0000256" key="3">
    <source>
        <dbReference type="PROSITE-ProRule" id="PRU00492"/>
    </source>
</evidence>
<evidence type="ECO:0000313" key="6">
    <source>
        <dbReference type="Proteomes" id="UP000177354"/>
    </source>
</evidence>
<dbReference type="PROSITE" id="PS51161">
    <property type="entry name" value="ATP_CONE"/>
    <property type="match status" value="1"/>
</dbReference>
<evidence type="ECO:0000256" key="2">
    <source>
        <dbReference type="ARBA" id="ARBA00022840"/>
    </source>
</evidence>
<dbReference type="InterPro" id="IPR007560">
    <property type="entry name" value="Restrct_endonuc_IV_Mrr"/>
</dbReference>
<dbReference type="InterPro" id="IPR011856">
    <property type="entry name" value="tRNA_endonuc-like_dom_sf"/>
</dbReference>
<feature type="domain" description="ATP-cone" evidence="4">
    <location>
        <begin position="4"/>
        <end position="86"/>
    </location>
</feature>
<evidence type="ECO:0000313" key="5">
    <source>
        <dbReference type="EMBL" id="OGG08280.1"/>
    </source>
</evidence>
<dbReference type="CDD" id="cd22308">
    <property type="entry name" value="Af1548-like"/>
    <property type="match status" value="1"/>
</dbReference>
<dbReference type="GO" id="GO:0009307">
    <property type="term" value="P:DNA restriction-modification system"/>
    <property type="evidence" value="ECO:0007669"/>
    <property type="project" value="InterPro"/>
</dbReference>
<protein>
    <recommendedName>
        <fullName evidence="4">ATP-cone domain-containing protein</fullName>
    </recommendedName>
</protein>
<comment type="caution">
    <text evidence="5">The sequence shown here is derived from an EMBL/GenBank/DDBJ whole genome shotgun (WGS) entry which is preliminary data.</text>
</comment>